<keyword evidence="4" id="KW-1185">Reference proteome</keyword>
<evidence type="ECO:0000313" key="4">
    <source>
        <dbReference type="Proteomes" id="UP000530424"/>
    </source>
</evidence>
<evidence type="ECO:0000313" key="3">
    <source>
        <dbReference type="EMBL" id="NYI99739.1"/>
    </source>
</evidence>
<feature type="region of interest" description="Disordered" evidence="1">
    <location>
        <begin position="264"/>
        <end position="305"/>
    </location>
</feature>
<evidence type="ECO:0000256" key="2">
    <source>
        <dbReference type="SAM" id="Phobius"/>
    </source>
</evidence>
<comment type="caution">
    <text evidence="3">The sequence shown here is derived from an EMBL/GenBank/DDBJ whole genome shotgun (WGS) entry which is preliminary data.</text>
</comment>
<keyword evidence="2" id="KW-0812">Transmembrane</keyword>
<reference evidence="3 4" key="1">
    <citation type="submission" date="2020-07" db="EMBL/GenBank/DDBJ databases">
        <title>Sequencing the genomes of 1000 actinobacteria strains.</title>
        <authorList>
            <person name="Klenk H.-P."/>
        </authorList>
    </citation>
    <scope>NUCLEOTIDE SEQUENCE [LARGE SCALE GENOMIC DNA]</scope>
    <source>
        <strain evidence="3 4">DSM 103833</strain>
    </source>
</reference>
<keyword evidence="2" id="KW-1133">Transmembrane helix</keyword>
<feature type="compositionally biased region" description="Acidic residues" evidence="1">
    <location>
        <begin position="280"/>
        <end position="289"/>
    </location>
</feature>
<sequence length="331" mass="35251">MHAVLGSVLVAPFVVGAVVGVNGDRDRQGDKVFSFADPEIIESSGLVVRDDQFVTVNDSGDGARIFTVDDDGETVGHTTWDADPADTEALAPAARSTDVWVGDIGDNLGQRSSITITRVPAGEGDRSGALASYELVYPDGAHDAETLLVHPRTGQVFVAAKEFIGTLYAAPRQLSEGRNRLEPVGEVMSIATDGAFFPDGRHVVLRDYGSAAFYTWPGLDLVREIELPDQPQGEGIAVDEDGKVYVSSEGEHADVIEVELPDGLEDALEGEEPESREGGEEPEGDEEPDAAAASEGEARDDEPGIGVDPWWLGGAFFVVILVVLVRALRPR</sequence>
<dbReference type="RefSeq" id="WP_179666353.1">
    <property type="nucleotide sequence ID" value="NZ_JACCFP010000001.1"/>
</dbReference>
<dbReference type="EMBL" id="JACCFP010000001">
    <property type="protein sequence ID" value="NYI99739.1"/>
    <property type="molecule type" value="Genomic_DNA"/>
</dbReference>
<feature type="transmembrane region" description="Helical" evidence="2">
    <location>
        <begin position="310"/>
        <end position="328"/>
    </location>
</feature>
<proteinExistence type="predicted"/>
<dbReference type="AlphaFoldDB" id="A0A853BV51"/>
<dbReference type="SUPFAM" id="SSF101898">
    <property type="entry name" value="NHL repeat"/>
    <property type="match status" value="1"/>
</dbReference>
<evidence type="ECO:0008006" key="5">
    <source>
        <dbReference type="Google" id="ProtNLM"/>
    </source>
</evidence>
<protein>
    <recommendedName>
        <fullName evidence="5">WD40 repeat domain-containing protein</fullName>
    </recommendedName>
</protein>
<dbReference type="Proteomes" id="UP000530424">
    <property type="component" value="Unassembled WGS sequence"/>
</dbReference>
<name>A0A853BV51_9ACTN</name>
<evidence type="ECO:0000256" key="1">
    <source>
        <dbReference type="SAM" id="MobiDB-lite"/>
    </source>
</evidence>
<organism evidence="3 4">
    <name type="scientific">Nocardioides thalensis</name>
    <dbReference type="NCBI Taxonomy" id="1914755"/>
    <lineage>
        <taxon>Bacteria</taxon>
        <taxon>Bacillati</taxon>
        <taxon>Actinomycetota</taxon>
        <taxon>Actinomycetes</taxon>
        <taxon>Propionibacteriales</taxon>
        <taxon>Nocardioidaceae</taxon>
        <taxon>Nocardioides</taxon>
    </lineage>
</organism>
<accession>A0A853BV51</accession>
<keyword evidence="2" id="KW-0472">Membrane</keyword>
<gene>
    <name evidence="3" type="ORF">HNR19_000438</name>
</gene>